<dbReference type="SUPFAM" id="SSF53335">
    <property type="entry name" value="S-adenosyl-L-methionine-dependent methyltransferases"/>
    <property type="match status" value="1"/>
</dbReference>
<evidence type="ECO:0000256" key="13">
    <source>
        <dbReference type="SAM" id="Phobius"/>
    </source>
</evidence>
<dbReference type="InterPro" id="IPR016067">
    <property type="entry name" value="S-AdoMet_deCO2ase_core"/>
</dbReference>
<keyword evidence="4" id="KW-0210">Decarboxylase</keyword>
<name>A0A7S2HCC7_9STRA</name>
<evidence type="ECO:0000256" key="7">
    <source>
        <dbReference type="ARBA" id="ARBA00023145"/>
    </source>
</evidence>
<feature type="active site" description="Proton acceptor" evidence="11">
    <location>
        <position position="517"/>
    </location>
</feature>
<dbReference type="GO" id="GO:0016740">
    <property type="term" value="F:transferase activity"/>
    <property type="evidence" value="ECO:0007669"/>
    <property type="project" value="UniProtKB-UniRule"/>
</dbReference>
<protein>
    <recommendedName>
        <fullName evidence="17">PABS domain-containing protein</fullName>
    </recommendedName>
</protein>
<evidence type="ECO:0000256" key="6">
    <source>
        <dbReference type="ARBA" id="ARBA00023115"/>
    </source>
</evidence>
<dbReference type="Gene3D" id="3.60.90.10">
    <property type="entry name" value="S-adenosylmethionine decarboxylase"/>
    <property type="match status" value="1"/>
</dbReference>
<dbReference type="PROSITE" id="PS51006">
    <property type="entry name" value="PABS_2"/>
    <property type="match status" value="1"/>
</dbReference>
<dbReference type="InterPro" id="IPR001045">
    <property type="entry name" value="Spermi_synthase"/>
</dbReference>
<keyword evidence="5" id="KW-0068">Autocatalytic cleavage</keyword>
<evidence type="ECO:0000256" key="3">
    <source>
        <dbReference type="ARBA" id="ARBA00022679"/>
    </source>
</evidence>
<proteinExistence type="inferred from homology"/>
<feature type="domain" description="PABS" evidence="15">
    <location>
        <begin position="294"/>
        <end position="610"/>
    </location>
</feature>
<keyword evidence="6 11" id="KW-0620">Polyamine biosynthesis</keyword>
<keyword evidence="9" id="KW-0704">Schiff base</keyword>
<dbReference type="Gene3D" id="3.40.50.150">
    <property type="entry name" value="Vaccinia Virus protein VP39"/>
    <property type="match status" value="1"/>
</dbReference>
<dbReference type="GO" id="GO:0008295">
    <property type="term" value="P:spermidine biosynthetic process"/>
    <property type="evidence" value="ECO:0007669"/>
    <property type="project" value="InterPro"/>
</dbReference>
<evidence type="ECO:0000256" key="12">
    <source>
        <dbReference type="SAM" id="MobiDB-lite"/>
    </source>
</evidence>
<comment type="cofactor">
    <cofactor evidence="1">
        <name>pyruvate</name>
        <dbReference type="ChEBI" id="CHEBI:15361"/>
    </cofactor>
</comment>
<dbReference type="FunFam" id="3.60.90.10:FF:000025">
    <property type="entry name" value="Uncharacterized protein"/>
    <property type="match status" value="1"/>
</dbReference>
<dbReference type="InterPro" id="IPR030373">
    <property type="entry name" value="PABS_CS"/>
</dbReference>
<evidence type="ECO:0000313" key="16">
    <source>
        <dbReference type="EMBL" id="CAD9486705.1"/>
    </source>
</evidence>
<feature type="compositionally biased region" description="Acidic residues" evidence="12">
    <location>
        <begin position="159"/>
        <end position="168"/>
    </location>
</feature>
<dbReference type="PROSITE" id="PS01330">
    <property type="entry name" value="PABS_1"/>
    <property type="match status" value="1"/>
</dbReference>
<reference evidence="16" key="1">
    <citation type="submission" date="2021-01" db="EMBL/GenBank/DDBJ databases">
        <authorList>
            <person name="Corre E."/>
            <person name="Pelletier E."/>
            <person name="Niang G."/>
            <person name="Scheremetjew M."/>
            <person name="Finn R."/>
            <person name="Kale V."/>
            <person name="Holt S."/>
            <person name="Cochrane G."/>
            <person name="Meng A."/>
            <person name="Brown T."/>
            <person name="Cohen L."/>
        </authorList>
    </citation>
    <scope>NUCLEOTIDE SEQUENCE</scope>
    <source>
        <strain evidence="16">CCMP826</strain>
    </source>
</reference>
<dbReference type="InterPro" id="IPR001214">
    <property type="entry name" value="SET_dom"/>
</dbReference>
<keyword evidence="13" id="KW-0472">Membrane</keyword>
<organism evidence="16">
    <name type="scientific">Helicotheca tamesis</name>
    <dbReference type="NCBI Taxonomy" id="374047"/>
    <lineage>
        <taxon>Eukaryota</taxon>
        <taxon>Sar</taxon>
        <taxon>Stramenopiles</taxon>
        <taxon>Ochrophyta</taxon>
        <taxon>Bacillariophyta</taxon>
        <taxon>Mediophyceae</taxon>
        <taxon>Lithodesmiophycidae</taxon>
        <taxon>Lithodesmiales</taxon>
        <taxon>Lithodesmiaceae</taxon>
        <taxon>Helicotheca</taxon>
    </lineage>
</organism>
<evidence type="ECO:0000256" key="5">
    <source>
        <dbReference type="ARBA" id="ARBA00022813"/>
    </source>
</evidence>
<dbReference type="EMBL" id="HBGV01007763">
    <property type="protein sequence ID" value="CAD9486705.1"/>
    <property type="molecule type" value="Transcribed_RNA"/>
</dbReference>
<dbReference type="PANTHER" id="PTHR11558">
    <property type="entry name" value="SPERMIDINE/SPERMINE SYNTHASE"/>
    <property type="match status" value="1"/>
</dbReference>
<dbReference type="AlphaFoldDB" id="A0A7S2HCC7"/>
<evidence type="ECO:0008006" key="17">
    <source>
        <dbReference type="Google" id="ProtNLM"/>
    </source>
</evidence>
<keyword evidence="13" id="KW-1133">Transmembrane helix</keyword>
<evidence type="ECO:0000259" key="15">
    <source>
        <dbReference type="PROSITE" id="PS51006"/>
    </source>
</evidence>
<feature type="domain" description="SET" evidence="14">
    <location>
        <begin position="692"/>
        <end position="859"/>
    </location>
</feature>
<sequence length="894" mass="98947">MPTKTPNGMSAGDHTAPTPYIVTVSTRFVILTMASCFLLAFTVGRATRMLLMEGPRGALLWPHLESSMRNRPDYHLGNRHKGLPMPQMMDDKEVPHTVYTSKNFDTAASVTSSSILIEKNRVPTTSSVSSSEPQQGTCASEEGSCSRGKDPSTIPNEPAESENDDEEEHLPAGQHLLVDIKDVDGSFLNSEERLAQAMVDVVNDSKLTLLSYHCHTLVPVGVSCVGVLLESHVSFHTWPNDGVITLDLFTCGSGPLLPVLPVIERLFAVPRKPLVEGEEVPKPGVIWSHKLRGFRAEVEHGHMDALASPDLGVEVLGSSAFDLKKELVSVQTPFQRIDIYDLIVPLTRTLASYERSLSNDGSYESLHHELYRPNKQIFLDGVMQSTLYGDAGYHESLVHPGMFAHSDPRRVAIIGGGEGATLREVLKHSTVEKCTMIEIDEMMVKVSHEYLKEWSDCSDIIGSAEWCVEDPRADVRYEDAVAWFTDRFSKDEDGDDGKEDVEYDEDEYKPFDVIIMDALDPQMKIPFAEVLYQDPTFLTSIYNALSDEGIIVMQLGDAPTINDPSDEIGRNTNRAKITELLGKVGFESMHVYEEFHSGFSLPWSYLVAMKDYSSRTNWYQNAAEVEAAIHYRIKRTYSGESALRFFDGATMMSFQVPNKGFETVYCRSHPTPEGCKNEGVFYTASYTNTKISSFEVKTSEIGEHAGRGVFAKVDIPKGSRIALDESVKSIYAAPSTVDLAFTFLKEFDEAQDLNAATAYLYGYGFVSLTYGMPSISVDSSIMTFVNHGCNGTHNMGPLNGGTKLTELSASLDSMPGDLRDEEYILHDIVSARHLPHLLGGGDFALCDIKAGEEILNNYLDFTANPDNWSKDLADLRDQCANKGTGIVKDYEDAK</sequence>
<dbReference type="NCBIfam" id="TIGR03330">
    <property type="entry name" value="SAM_DCase_Bsu"/>
    <property type="match status" value="1"/>
</dbReference>
<dbReference type="InterPro" id="IPR017716">
    <property type="entry name" value="S-AdoMet_deCOase_pro-enz"/>
</dbReference>
<dbReference type="Pfam" id="PF02675">
    <property type="entry name" value="AdoMet_dc"/>
    <property type="match status" value="1"/>
</dbReference>
<evidence type="ECO:0000259" key="14">
    <source>
        <dbReference type="PROSITE" id="PS50280"/>
    </source>
</evidence>
<evidence type="ECO:0000256" key="8">
    <source>
        <dbReference type="ARBA" id="ARBA00023239"/>
    </source>
</evidence>
<evidence type="ECO:0000256" key="9">
    <source>
        <dbReference type="ARBA" id="ARBA00023270"/>
    </source>
</evidence>
<evidence type="ECO:0000256" key="10">
    <source>
        <dbReference type="ARBA" id="ARBA00023317"/>
    </source>
</evidence>
<evidence type="ECO:0000256" key="2">
    <source>
        <dbReference type="ARBA" id="ARBA00007867"/>
    </source>
</evidence>
<feature type="compositionally biased region" description="Low complexity" evidence="12">
    <location>
        <begin position="122"/>
        <end position="135"/>
    </location>
</feature>
<dbReference type="GO" id="GO:0004014">
    <property type="term" value="F:adenosylmethionine decarboxylase activity"/>
    <property type="evidence" value="ECO:0007669"/>
    <property type="project" value="InterPro"/>
</dbReference>
<dbReference type="InterPro" id="IPR030374">
    <property type="entry name" value="PABS"/>
</dbReference>
<dbReference type="HAMAP" id="MF_00198">
    <property type="entry name" value="Spermidine_synth"/>
    <property type="match status" value="1"/>
</dbReference>
<keyword evidence="8" id="KW-0456">Lyase</keyword>
<evidence type="ECO:0000256" key="11">
    <source>
        <dbReference type="PROSITE-ProRule" id="PRU00354"/>
    </source>
</evidence>
<dbReference type="PROSITE" id="PS50280">
    <property type="entry name" value="SET"/>
    <property type="match status" value="1"/>
</dbReference>
<dbReference type="Pfam" id="PF01564">
    <property type="entry name" value="Spermine_synth"/>
    <property type="match status" value="1"/>
</dbReference>
<feature type="transmembrane region" description="Helical" evidence="13">
    <location>
        <begin position="20"/>
        <end position="43"/>
    </location>
</feature>
<dbReference type="SUPFAM" id="SSF56276">
    <property type="entry name" value="S-adenosylmethionine decarboxylase"/>
    <property type="match status" value="1"/>
</dbReference>
<keyword evidence="3 11" id="KW-0808">Transferase</keyword>
<dbReference type="SUPFAM" id="SSF82199">
    <property type="entry name" value="SET domain"/>
    <property type="match status" value="1"/>
</dbReference>
<keyword evidence="10" id="KW-0670">Pyruvate</keyword>
<dbReference type="InterPro" id="IPR029063">
    <property type="entry name" value="SAM-dependent_MTases_sf"/>
</dbReference>
<evidence type="ECO:0000256" key="1">
    <source>
        <dbReference type="ARBA" id="ARBA00001928"/>
    </source>
</evidence>
<keyword evidence="7" id="KW-0865">Zymogen</keyword>
<comment type="similarity">
    <text evidence="2">Belongs to the spermidine/spermine synthase family.</text>
</comment>
<dbReference type="Gene3D" id="2.170.270.10">
    <property type="entry name" value="SET domain"/>
    <property type="match status" value="1"/>
</dbReference>
<accession>A0A7S2HCC7</accession>
<dbReference type="InterPro" id="IPR046341">
    <property type="entry name" value="SET_dom_sf"/>
</dbReference>
<evidence type="ECO:0000256" key="4">
    <source>
        <dbReference type="ARBA" id="ARBA00022793"/>
    </source>
</evidence>
<dbReference type="InterPro" id="IPR003826">
    <property type="entry name" value="AdoMetDC_fam_prok"/>
</dbReference>
<dbReference type="PANTHER" id="PTHR11558:SF11">
    <property type="entry name" value="SPERMIDINE SYNTHASE"/>
    <property type="match status" value="1"/>
</dbReference>
<feature type="region of interest" description="Disordered" evidence="12">
    <location>
        <begin position="121"/>
        <end position="169"/>
    </location>
</feature>
<gene>
    <name evidence="16" type="ORF">HTAM1171_LOCUS4760</name>
</gene>
<keyword evidence="13" id="KW-0812">Transmembrane</keyword>